<feature type="domain" description="Type II secretion system protein GspF" evidence="8">
    <location>
        <begin position="11"/>
        <end position="130"/>
    </location>
</feature>
<evidence type="ECO:0000313" key="10">
    <source>
        <dbReference type="Proteomes" id="UP000813384"/>
    </source>
</evidence>
<evidence type="ECO:0000313" key="9">
    <source>
        <dbReference type="EMBL" id="MCC9273290.1"/>
    </source>
</evidence>
<feature type="domain" description="Type II secretion system protein GspF" evidence="8">
    <location>
        <begin position="205"/>
        <end position="325"/>
    </location>
</feature>
<reference evidence="9" key="1">
    <citation type="journal article" date="2021" name="PeerJ">
        <title>Extensive microbial diversity within the chicken gut microbiome revealed by metagenomics and culture.</title>
        <authorList>
            <person name="Gilroy R."/>
            <person name="Ravi A."/>
            <person name="Getino M."/>
            <person name="Pursley I."/>
            <person name="Horton D.L."/>
            <person name="Alikhan N.F."/>
            <person name="Baker D."/>
            <person name="Gharbi K."/>
            <person name="Hall N."/>
            <person name="Watson M."/>
            <person name="Adriaenssens E.M."/>
            <person name="Foster-Nyarko E."/>
            <person name="Jarju S."/>
            <person name="Secka A."/>
            <person name="Antonio M."/>
            <person name="Oren A."/>
            <person name="Chaudhuri R.R."/>
            <person name="La Ragione R."/>
            <person name="Hildebrand F."/>
            <person name="Pallen M.J."/>
        </authorList>
    </citation>
    <scope>NUCLEOTIDE SEQUENCE</scope>
    <source>
        <strain evidence="9">150</strain>
    </source>
</reference>
<evidence type="ECO:0000256" key="4">
    <source>
        <dbReference type="ARBA" id="ARBA00022692"/>
    </source>
</evidence>
<evidence type="ECO:0000256" key="7">
    <source>
        <dbReference type="SAM" id="Phobius"/>
    </source>
</evidence>
<dbReference type="InterPro" id="IPR047692">
    <property type="entry name" value="T4P_ComGB"/>
</dbReference>
<dbReference type="InterPro" id="IPR003004">
    <property type="entry name" value="GspF/PilC"/>
</dbReference>
<dbReference type="Pfam" id="PF00482">
    <property type="entry name" value="T2SSF"/>
    <property type="match status" value="2"/>
</dbReference>
<dbReference type="Gene3D" id="1.20.81.30">
    <property type="entry name" value="Type II secretion system (T2SS), domain F"/>
    <property type="match status" value="2"/>
</dbReference>
<feature type="transmembrane region" description="Helical" evidence="7">
    <location>
        <begin position="153"/>
        <end position="173"/>
    </location>
</feature>
<sequence>MKKGLKARYQFLEMFVLLLENGFSIQESLHVMIRSQSFSQELLTIMTEALSTGKSLAECFDLMGFTTQEVMQIQLAEVHGNLIEALQNISQQLTIMNQQTAELKKIISYPIVLLVFSGGMLLSMRYILLPQLLASDMVQADHWGIWVMRYSPIILGIGLLGMILVALIIQWYFKRKSILEKARFISRLPFVGSFYTLYQTSYFSLEWGKLFKEGFEMKQILSILVLLPNQTLMVALAQEINQGLQEGIILTDQLSHYSFLTPEFSLIVFQGEIKGRLGDELLIYQQLLMKKIVAKMEQAIRLIQPIVFVLIAAVIVAIYVAMFLPIYGNIGGMLE</sequence>
<keyword evidence="4 7" id="KW-0812">Transmembrane</keyword>
<evidence type="ECO:0000256" key="5">
    <source>
        <dbReference type="ARBA" id="ARBA00022989"/>
    </source>
</evidence>
<dbReference type="PANTHER" id="PTHR30012:SF0">
    <property type="entry name" value="TYPE II SECRETION SYSTEM PROTEIN F-RELATED"/>
    <property type="match status" value="1"/>
</dbReference>
<comment type="caution">
    <text evidence="9">The sequence shown here is derived from an EMBL/GenBank/DDBJ whole genome shotgun (WGS) entry which is preliminary data.</text>
</comment>
<dbReference type="AlphaFoldDB" id="A0A9E3ZS12"/>
<feature type="transmembrane region" description="Helical" evidence="7">
    <location>
        <begin position="106"/>
        <end position="128"/>
    </location>
</feature>
<keyword evidence="5 7" id="KW-1133">Transmembrane helix</keyword>
<comment type="similarity">
    <text evidence="2">Belongs to the GSP F family.</text>
</comment>
<evidence type="ECO:0000256" key="1">
    <source>
        <dbReference type="ARBA" id="ARBA00004651"/>
    </source>
</evidence>
<evidence type="ECO:0000256" key="2">
    <source>
        <dbReference type="ARBA" id="ARBA00005745"/>
    </source>
</evidence>
<accession>A0A9E3ZS12</accession>
<proteinExistence type="inferred from homology"/>
<dbReference type="GO" id="GO:0005886">
    <property type="term" value="C:plasma membrane"/>
    <property type="evidence" value="ECO:0007669"/>
    <property type="project" value="UniProtKB-SubCell"/>
</dbReference>
<gene>
    <name evidence="9" type="ORF">K8V42_03250</name>
</gene>
<protein>
    <submittedName>
        <fullName evidence="9">Type II secretion system F family protein</fullName>
    </submittedName>
</protein>
<dbReference type="NCBIfam" id="NF041012">
    <property type="entry name" value="T4P_ComGB"/>
    <property type="match status" value="1"/>
</dbReference>
<organism evidence="9 10">
    <name type="scientific">Enterococcus aquimarinus</name>
    <dbReference type="NCBI Taxonomy" id="328396"/>
    <lineage>
        <taxon>Bacteria</taxon>
        <taxon>Bacillati</taxon>
        <taxon>Bacillota</taxon>
        <taxon>Bacilli</taxon>
        <taxon>Lactobacillales</taxon>
        <taxon>Enterococcaceae</taxon>
        <taxon>Enterococcus</taxon>
    </lineage>
</organism>
<evidence type="ECO:0000256" key="6">
    <source>
        <dbReference type="ARBA" id="ARBA00023136"/>
    </source>
</evidence>
<dbReference type="InterPro" id="IPR018076">
    <property type="entry name" value="T2SS_GspF_dom"/>
</dbReference>
<evidence type="ECO:0000256" key="3">
    <source>
        <dbReference type="ARBA" id="ARBA00022475"/>
    </source>
</evidence>
<feature type="transmembrane region" description="Helical" evidence="7">
    <location>
        <begin position="306"/>
        <end position="327"/>
    </location>
</feature>
<dbReference type="InterPro" id="IPR042094">
    <property type="entry name" value="T2SS_GspF_sf"/>
</dbReference>
<evidence type="ECO:0000259" key="8">
    <source>
        <dbReference type="Pfam" id="PF00482"/>
    </source>
</evidence>
<dbReference type="Proteomes" id="UP000813384">
    <property type="component" value="Unassembled WGS sequence"/>
</dbReference>
<dbReference type="PANTHER" id="PTHR30012">
    <property type="entry name" value="GENERAL SECRETION PATHWAY PROTEIN"/>
    <property type="match status" value="1"/>
</dbReference>
<keyword evidence="3" id="KW-1003">Cell membrane</keyword>
<keyword evidence="6 7" id="KW-0472">Membrane</keyword>
<dbReference type="EMBL" id="JAJJVO010000052">
    <property type="protein sequence ID" value="MCC9273290.1"/>
    <property type="molecule type" value="Genomic_DNA"/>
</dbReference>
<reference evidence="9" key="2">
    <citation type="submission" date="2021-11" db="EMBL/GenBank/DDBJ databases">
        <authorList>
            <person name="Gilroy R."/>
        </authorList>
    </citation>
    <scope>NUCLEOTIDE SEQUENCE</scope>
    <source>
        <strain evidence="9">150</strain>
    </source>
</reference>
<name>A0A9E3ZS12_9ENTE</name>
<comment type="subcellular location">
    <subcellularLocation>
        <location evidence="1">Cell membrane</location>
        <topology evidence="1">Multi-pass membrane protein</topology>
    </subcellularLocation>
</comment>